<dbReference type="GO" id="GO:0005634">
    <property type="term" value="C:nucleus"/>
    <property type="evidence" value="ECO:0007669"/>
    <property type="project" value="TreeGrafter"/>
</dbReference>
<evidence type="ECO:0000256" key="7">
    <source>
        <dbReference type="SAM" id="MobiDB-lite"/>
    </source>
</evidence>
<keyword evidence="1" id="KW-0677">Repeat</keyword>
<evidence type="ECO:0000256" key="2">
    <source>
        <dbReference type="ARBA" id="ARBA00023015"/>
    </source>
</evidence>
<name>A0A7K9WT89_9PASS</name>
<dbReference type="Proteomes" id="UP000561178">
    <property type="component" value="Unassembled WGS sequence"/>
</dbReference>
<keyword evidence="10" id="KW-1185">Reference proteome</keyword>
<feature type="non-terminal residue" evidence="9">
    <location>
        <position position="1"/>
    </location>
</feature>
<dbReference type="PROSITE" id="PS52003">
    <property type="entry name" value="OCA"/>
    <property type="match status" value="1"/>
</dbReference>
<dbReference type="InterPro" id="IPR002110">
    <property type="entry name" value="Ankyrin_rpt"/>
</dbReference>
<organism evidence="9 10">
    <name type="scientific">Rhipidura dahli</name>
    <dbReference type="NCBI Taxonomy" id="667186"/>
    <lineage>
        <taxon>Eukaryota</taxon>
        <taxon>Metazoa</taxon>
        <taxon>Chordata</taxon>
        <taxon>Craniata</taxon>
        <taxon>Vertebrata</taxon>
        <taxon>Euteleostomi</taxon>
        <taxon>Archelosauria</taxon>
        <taxon>Archosauria</taxon>
        <taxon>Dinosauria</taxon>
        <taxon>Saurischia</taxon>
        <taxon>Theropoda</taxon>
        <taxon>Coelurosauria</taxon>
        <taxon>Aves</taxon>
        <taxon>Neognathae</taxon>
        <taxon>Neoaves</taxon>
        <taxon>Telluraves</taxon>
        <taxon>Australaves</taxon>
        <taxon>Passeriformes</taxon>
        <taxon>Rhipiduridae</taxon>
        <taxon>Rhipidura</taxon>
    </lineage>
</organism>
<dbReference type="GO" id="GO:0010468">
    <property type="term" value="P:regulation of gene expression"/>
    <property type="evidence" value="ECO:0007669"/>
    <property type="project" value="TreeGrafter"/>
</dbReference>
<evidence type="ECO:0000313" key="9">
    <source>
        <dbReference type="EMBL" id="NXI88048.1"/>
    </source>
</evidence>
<dbReference type="AlphaFoldDB" id="A0A7K9WT89"/>
<feature type="domain" description="OCA" evidence="8">
    <location>
        <begin position="10"/>
        <end position="32"/>
    </location>
</feature>
<reference evidence="9 10" key="1">
    <citation type="submission" date="2019-09" db="EMBL/GenBank/DDBJ databases">
        <title>Bird 10,000 Genomes (B10K) Project - Family phase.</title>
        <authorList>
            <person name="Zhang G."/>
        </authorList>
    </citation>
    <scope>NUCLEOTIDE SEQUENCE [LARGE SCALE GENOMIC DNA]</scope>
    <source>
        <strain evidence="9">B10K-DU-001-49</strain>
        <tissue evidence="9">Muscle</tissue>
    </source>
</reference>
<feature type="region of interest" description="Disordered" evidence="7">
    <location>
        <begin position="101"/>
        <end position="146"/>
    </location>
</feature>
<dbReference type="EMBL" id="VXAC01008216">
    <property type="protein sequence ID" value="NXI88048.1"/>
    <property type="molecule type" value="Genomic_DNA"/>
</dbReference>
<dbReference type="SMART" id="SM00248">
    <property type="entry name" value="ANK"/>
    <property type="match status" value="3"/>
</dbReference>
<keyword evidence="4" id="KW-0010">Activator</keyword>
<evidence type="ECO:0000256" key="5">
    <source>
        <dbReference type="ARBA" id="ARBA00023163"/>
    </source>
</evidence>
<proteinExistence type="predicted"/>
<evidence type="ECO:0000256" key="1">
    <source>
        <dbReference type="ARBA" id="ARBA00022737"/>
    </source>
</evidence>
<dbReference type="InterPro" id="IPR047571">
    <property type="entry name" value="OCA"/>
</dbReference>
<evidence type="ECO:0000256" key="4">
    <source>
        <dbReference type="ARBA" id="ARBA00023159"/>
    </source>
</evidence>
<keyword evidence="5" id="KW-0804">Transcription</keyword>
<keyword evidence="2" id="KW-0805">Transcription regulation</keyword>
<dbReference type="Pfam" id="PF13637">
    <property type="entry name" value="Ank_4"/>
    <property type="match status" value="1"/>
</dbReference>
<comment type="caution">
    <text evidence="9">The sequence shown here is derived from an EMBL/GenBank/DDBJ whole genome shotgun (WGS) entry which is preliminary data.</text>
</comment>
<sequence length="400" mass="44108">DSELSSDPPQKRYMGVRVKMPVRELLRKIRLSKGSRGRIPVLSLRENRTLHVCFPPPSSALPGSLLPFQSKQNAGQSPKGLEDLDILVEVLQEDLNKSQLREEPLHPVPDGAWQGFSRDPQSSRWERAASKEAAAGLPPEPWGKDSHPIPRAEAELSFPGEQGSPHGCSLPGMLCRTAEQGSGWWVQDALPSSQEDAEGHSRLAPMSFPQQDPSAFSFFQFQLRREESLLRSIPAEKLLAPDENGNRLLHKAVAQGRRALTFALAQRFASLNKINEKDAQERTALHLAAEKNQHLMVSDLISLGASVNEQDSSGKTPLHLCAENGYLRVLQVLKNCKDSGVRVEVDVPDHYGLTPLHGAALAHTLLVPEAHGAARASDRSRLLTLRREQILEGILCLLQM</sequence>
<dbReference type="GO" id="GO:0070974">
    <property type="term" value="F:POU domain binding"/>
    <property type="evidence" value="ECO:0007669"/>
    <property type="project" value="InterPro"/>
</dbReference>
<evidence type="ECO:0000259" key="8">
    <source>
        <dbReference type="PROSITE" id="PS52003"/>
    </source>
</evidence>
<feature type="repeat" description="ANK" evidence="6">
    <location>
        <begin position="313"/>
        <end position="333"/>
    </location>
</feature>
<dbReference type="PANTHER" id="PTHR24124:SF8">
    <property type="entry name" value="OCA DOMAIN-CONTAINING PROTEIN"/>
    <property type="match status" value="1"/>
</dbReference>
<evidence type="ECO:0000256" key="6">
    <source>
        <dbReference type="PROSITE-ProRule" id="PRU00023"/>
    </source>
</evidence>
<evidence type="ECO:0000256" key="3">
    <source>
        <dbReference type="ARBA" id="ARBA00023043"/>
    </source>
</evidence>
<dbReference type="Gene3D" id="1.25.40.20">
    <property type="entry name" value="Ankyrin repeat-containing domain"/>
    <property type="match status" value="1"/>
</dbReference>
<protein>
    <submittedName>
        <fullName evidence="9">IKBZ inhibitor</fullName>
    </submittedName>
</protein>
<accession>A0A7K9WT89</accession>
<evidence type="ECO:0000313" key="10">
    <source>
        <dbReference type="Proteomes" id="UP000561178"/>
    </source>
</evidence>
<gene>
    <name evidence="9" type="primary">Nfkbiz_1</name>
    <name evidence="9" type="ORF">RHIDAH_R08630</name>
</gene>
<dbReference type="PANTHER" id="PTHR24124">
    <property type="entry name" value="ANKYRIN REPEAT FAMILY A"/>
    <property type="match status" value="1"/>
</dbReference>
<dbReference type="InterPro" id="IPR036770">
    <property type="entry name" value="Ankyrin_rpt-contain_sf"/>
</dbReference>
<feature type="non-terminal residue" evidence="9">
    <location>
        <position position="400"/>
    </location>
</feature>
<dbReference type="GO" id="GO:0003677">
    <property type="term" value="F:DNA binding"/>
    <property type="evidence" value="ECO:0007669"/>
    <property type="project" value="InterPro"/>
</dbReference>
<dbReference type="PROSITE" id="PS50088">
    <property type="entry name" value="ANK_REPEAT"/>
    <property type="match status" value="2"/>
</dbReference>
<feature type="repeat" description="ANK" evidence="6">
    <location>
        <begin position="280"/>
        <end position="312"/>
    </location>
</feature>
<keyword evidence="3 6" id="KW-0040">ANK repeat</keyword>
<dbReference type="SUPFAM" id="SSF48403">
    <property type="entry name" value="Ankyrin repeat"/>
    <property type="match status" value="1"/>
</dbReference>
<dbReference type="PROSITE" id="PS50297">
    <property type="entry name" value="ANK_REP_REGION"/>
    <property type="match status" value="2"/>
</dbReference>